<organism evidence="7">
    <name type="scientific">Thermosporothrix sp. COM3</name>
    <dbReference type="NCBI Taxonomy" id="2490863"/>
    <lineage>
        <taxon>Bacteria</taxon>
        <taxon>Bacillati</taxon>
        <taxon>Chloroflexota</taxon>
        <taxon>Ktedonobacteria</taxon>
        <taxon>Ktedonobacterales</taxon>
        <taxon>Thermosporotrichaceae</taxon>
        <taxon>Thermosporothrix</taxon>
    </lineage>
</organism>
<dbReference type="HAMAP" id="MF_00734">
    <property type="entry name" value="LacD"/>
    <property type="match status" value="1"/>
</dbReference>
<dbReference type="SUPFAM" id="SSF51569">
    <property type="entry name" value="Aldolase"/>
    <property type="match status" value="1"/>
</dbReference>
<comment type="pathway">
    <text evidence="2">Carbohydrate metabolism; D-tagatose 6-phosphate degradation; D-glyceraldehyde 3-phosphate and glycerone phosphate from D-tagatose 6-phosphate: step 2/2.</text>
</comment>
<dbReference type="PANTHER" id="PTHR39340:SF1">
    <property type="entry name" value="SULFOFRUCTOSEPHOSPHATE ALDOLASE"/>
    <property type="match status" value="1"/>
</dbReference>
<evidence type="ECO:0000256" key="1">
    <source>
        <dbReference type="ARBA" id="ARBA00000567"/>
    </source>
</evidence>
<dbReference type="GO" id="GO:0009025">
    <property type="term" value="F:tagatose-bisphosphate aldolase activity"/>
    <property type="evidence" value="ECO:0007669"/>
    <property type="project" value="UniProtKB-EC"/>
</dbReference>
<dbReference type="NCBIfam" id="NF009498">
    <property type="entry name" value="PRK12858.1"/>
    <property type="match status" value="1"/>
</dbReference>
<dbReference type="GO" id="GO:0009024">
    <property type="term" value="F:tagatose-6-phosphate kinase activity"/>
    <property type="evidence" value="ECO:0007669"/>
    <property type="project" value="InterPro"/>
</dbReference>
<evidence type="ECO:0000256" key="5">
    <source>
        <dbReference type="ARBA" id="ARBA00022736"/>
    </source>
</evidence>
<evidence type="ECO:0000256" key="3">
    <source>
        <dbReference type="ARBA" id="ARBA00008679"/>
    </source>
</evidence>
<dbReference type="GO" id="GO:0019512">
    <property type="term" value="P:lactose catabolic process via tagatose-6-phosphate"/>
    <property type="evidence" value="ECO:0007669"/>
    <property type="project" value="InterPro"/>
</dbReference>
<dbReference type="PANTHER" id="PTHR39340">
    <property type="entry name" value="SULFOFRUCTOSEPHOSPHATE ALDOLASE"/>
    <property type="match status" value="1"/>
</dbReference>
<dbReference type="GO" id="GO:0061595">
    <property type="term" value="F:6-deoxy-6-sulfofructose-1-phosphate aldolase activity"/>
    <property type="evidence" value="ECO:0007669"/>
    <property type="project" value="TreeGrafter"/>
</dbReference>
<dbReference type="UniPathway" id="UPA00704">
    <property type="reaction ID" value="UER00716"/>
</dbReference>
<dbReference type="AlphaFoldDB" id="A0A455SBK2"/>
<evidence type="ECO:0000313" key="7">
    <source>
        <dbReference type="EMBL" id="BBH85843.1"/>
    </source>
</evidence>
<dbReference type="SMART" id="SM01133">
    <property type="entry name" value="DeoC"/>
    <property type="match status" value="1"/>
</dbReference>
<dbReference type="NCBIfam" id="NF009065">
    <property type="entry name" value="PRK12399.1"/>
    <property type="match status" value="1"/>
</dbReference>
<dbReference type="InterPro" id="IPR050552">
    <property type="entry name" value="LacD_aldolase"/>
</dbReference>
<sequence>MKKMGETKVKISRGKFEHINRLADERGVIAAAAMDQRGSLRKAIGKAKGGEASIEELSEFKVQVAEVLTQHASAILLDPEYGLEAAKHRASHAGMLLAYEKTGYDATVKGRFPDLLDDWSVRRLVEAGADAIKILMYYDPDDTREINTRKEAFIERVGAECRAYDIPFFLEVIAYSDEIGDEKSFEFAKVKPEKVKKYMAEFSKPQYGVDVLKVEVPVNMKYVEGTQANTEGKVAYTREQAKQYFRETASVSRVPFIYLSAGVSNAVFLETLELAAEADTPFAGVLCGRATWQDGIKVYAEGGASALRSWLEDQGVKNITALNKVLSKGAKPWWDFYGGKDNIEVI</sequence>
<comment type="similarity">
    <text evidence="3">Belongs to the aldolase LacD family.</text>
</comment>
<evidence type="ECO:0000256" key="6">
    <source>
        <dbReference type="ARBA" id="ARBA00023239"/>
    </source>
</evidence>
<dbReference type="Pfam" id="PF01791">
    <property type="entry name" value="DeoC"/>
    <property type="match status" value="1"/>
</dbReference>
<evidence type="ECO:0000256" key="4">
    <source>
        <dbReference type="ARBA" id="ARBA00012905"/>
    </source>
</evidence>
<dbReference type="InterPro" id="IPR013785">
    <property type="entry name" value="Aldolase_TIM"/>
</dbReference>
<dbReference type="InterPro" id="IPR005927">
    <property type="entry name" value="Tag_1.6-dipho_adolase"/>
</dbReference>
<keyword evidence="5" id="KW-0423">Lactose metabolism</keyword>
<reference evidence="7" key="1">
    <citation type="submission" date="2018-12" db="EMBL/GenBank/DDBJ databases">
        <title>Novel natural products biosynthetic potential of the class Ktedonobacteria.</title>
        <authorList>
            <person name="Zheng Y."/>
            <person name="Saitou A."/>
            <person name="Wang C.M."/>
            <person name="Toyoda A."/>
            <person name="Minakuchi Y."/>
            <person name="Sekiguchi Y."/>
            <person name="Ueda K."/>
            <person name="Takano H."/>
            <person name="Sakai Y."/>
            <person name="Yokota A."/>
            <person name="Yabe S."/>
        </authorList>
    </citation>
    <scope>NUCLEOTIDE SEQUENCE</scope>
    <source>
        <strain evidence="7">COM3</strain>
    </source>
</reference>
<dbReference type="EC" id="4.1.2.40" evidence="4"/>
<proteinExistence type="inferred from homology"/>
<dbReference type="GO" id="GO:2001059">
    <property type="term" value="P:D-tagatose 6-phosphate catabolic process"/>
    <property type="evidence" value="ECO:0007669"/>
    <property type="project" value="UniProtKB-UniPathway"/>
</dbReference>
<dbReference type="GO" id="GO:1902777">
    <property type="term" value="P:6-sulfoquinovose(1-) catabolic process"/>
    <property type="evidence" value="ECO:0007669"/>
    <property type="project" value="TreeGrafter"/>
</dbReference>
<evidence type="ECO:0000256" key="2">
    <source>
        <dbReference type="ARBA" id="ARBA00005191"/>
    </source>
</evidence>
<protein>
    <recommendedName>
        <fullName evidence="4">tagatose-bisphosphate aldolase</fullName>
        <ecNumber evidence="4">4.1.2.40</ecNumber>
    </recommendedName>
</protein>
<keyword evidence="6" id="KW-0456">Lyase</keyword>
<dbReference type="Gene3D" id="3.20.20.70">
    <property type="entry name" value="Aldolase class I"/>
    <property type="match status" value="1"/>
</dbReference>
<dbReference type="InterPro" id="IPR002915">
    <property type="entry name" value="DeoC/FbaB/LacD_aldolase"/>
</dbReference>
<comment type="catalytic activity">
    <reaction evidence="1">
        <text>D-tagatofuranose 1,6-bisphosphate = D-glyceraldehyde 3-phosphate + dihydroxyacetone phosphate</text>
        <dbReference type="Rhea" id="RHEA:22948"/>
        <dbReference type="ChEBI" id="CHEBI:57642"/>
        <dbReference type="ChEBI" id="CHEBI:58694"/>
        <dbReference type="ChEBI" id="CHEBI:59776"/>
        <dbReference type="EC" id="4.1.2.40"/>
    </reaction>
</comment>
<gene>
    <name evidence="7" type="ORF">KTC_05940</name>
</gene>
<accession>A0A455SBK2</accession>
<dbReference type="EMBL" id="AP019376">
    <property type="protein sequence ID" value="BBH85843.1"/>
    <property type="molecule type" value="Genomic_DNA"/>
</dbReference>
<name>A0A455SBK2_9CHLR</name>